<comment type="caution">
    <text evidence="1">The sequence shown here is derived from an EMBL/GenBank/DDBJ whole genome shotgun (WGS) entry which is preliminary data.</text>
</comment>
<dbReference type="Proteomes" id="UP000524492">
    <property type="component" value="Unassembled WGS sequence"/>
</dbReference>
<reference evidence="1 2" key="1">
    <citation type="submission" date="2020-08" db="EMBL/GenBank/DDBJ databases">
        <title>Genomic Encyclopedia of Type Strains, Phase IV (KMG-V): Genome sequencing to study the core and pangenomes of soil and plant-associated prokaryotes.</title>
        <authorList>
            <person name="Whitman W."/>
        </authorList>
    </citation>
    <scope>NUCLEOTIDE SEQUENCE [LARGE SCALE GENOMIC DNA]</scope>
    <source>
        <strain evidence="1 2">SEMIA 4074</strain>
    </source>
</reference>
<sequence>MAYRVKVYVSEACAALTATDWLSNRPCVNLATGEEIKEVEIAAPTTFEIAVGIRDGAGRVDIDDPAHGTSKYNIPRELDASGKITFPKEGAVSPKDLDNLAKGVEELREEVAALRREVAALK</sequence>
<dbReference type="EMBL" id="JACIFV010000006">
    <property type="protein sequence ID" value="MBB4192199.1"/>
    <property type="molecule type" value="Genomic_DNA"/>
</dbReference>
<accession>A0A7W6Q8P2</accession>
<dbReference type="RefSeq" id="WP_184491528.1">
    <property type="nucleotide sequence ID" value="NZ_JACIFV010000006.1"/>
</dbReference>
<gene>
    <name evidence="1" type="ORF">GGD53_002356</name>
</gene>
<dbReference type="AlphaFoldDB" id="A0A7W6Q8P2"/>
<name>A0A7W6Q8P2_9HYPH</name>
<protein>
    <submittedName>
        <fullName evidence="1">Uncharacterized protein</fullName>
    </submittedName>
</protein>
<organism evidence="1 2">
    <name type="scientific">Rhizobium aethiopicum</name>
    <dbReference type="NCBI Taxonomy" id="1138170"/>
    <lineage>
        <taxon>Bacteria</taxon>
        <taxon>Pseudomonadati</taxon>
        <taxon>Pseudomonadota</taxon>
        <taxon>Alphaproteobacteria</taxon>
        <taxon>Hyphomicrobiales</taxon>
        <taxon>Rhizobiaceae</taxon>
        <taxon>Rhizobium/Agrobacterium group</taxon>
        <taxon>Rhizobium</taxon>
    </lineage>
</organism>
<evidence type="ECO:0000313" key="2">
    <source>
        <dbReference type="Proteomes" id="UP000524492"/>
    </source>
</evidence>
<proteinExistence type="predicted"/>
<evidence type="ECO:0000313" key="1">
    <source>
        <dbReference type="EMBL" id="MBB4192199.1"/>
    </source>
</evidence>
<keyword evidence="2" id="KW-1185">Reference proteome</keyword>